<gene>
    <name evidence="1" type="ORF">BV22DRAFT_1035011</name>
</gene>
<keyword evidence="2" id="KW-1185">Reference proteome</keyword>
<dbReference type="Proteomes" id="UP000790709">
    <property type="component" value="Unassembled WGS sequence"/>
</dbReference>
<sequence length="100" mass="11275">MAMATASAQRLSLSSSASTRSHHHGIHLFILNAGWALEIDRRLTGDGNDRRMTRHVSLRVQEIKAREDTLQSQLITMQLNPREPMLTHGFGSRREVDLDA</sequence>
<proteinExistence type="predicted"/>
<dbReference type="EMBL" id="MU266422">
    <property type="protein sequence ID" value="KAH7924504.1"/>
    <property type="molecule type" value="Genomic_DNA"/>
</dbReference>
<accession>A0ACB8BG11</accession>
<name>A0ACB8BG11_9AGAM</name>
<evidence type="ECO:0000313" key="1">
    <source>
        <dbReference type="EMBL" id="KAH7924504.1"/>
    </source>
</evidence>
<comment type="caution">
    <text evidence="1">The sequence shown here is derived from an EMBL/GenBank/DDBJ whole genome shotgun (WGS) entry which is preliminary data.</text>
</comment>
<evidence type="ECO:0000313" key="2">
    <source>
        <dbReference type="Proteomes" id="UP000790709"/>
    </source>
</evidence>
<organism evidence="1 2">
    <name type="scientific">Leucogyrophana mollusca</name>
    <dbReference type="NCBI Taxonomy" id="85980"/>
    <lineage>
        <taxon>Eukaryota</taxon>
        <taxon>Fungi</taxon>
        <taxon>Dikarya</taxon>
        <taxon>Basidiomycota</taxon>
        <taxon>Agaricomycotina</taxon>
        <taxon>Agaricomycetes</taxon>
        <taxon>Agaricomycetidae</taxon>
        <taxon>Boletales</taxon>
        <taxon>Boletales incertae sedis</taxon>
        <taxon>Leucogyrophana</taxon>
    </lineage>
</organism>
<reference evidence="1" key="1">
    <citation type="journal article" date="2021" name="New Phytol.">
        <title>Evolutionary innovations through gain and loss of genes in the ectomycorrhizal Boletales.</title>
        <authorList>
            <person name="Wu G."/>
            <person name="Miyauchi S."/>
            <person name="Morin E."/>
            <person name="Kuo A."/>
            <person name="Drula E."/>
            <person name="Varga T."/>
            <person name="Kohler A."/>
            <person name="Feng B."/>
            <person name="Cao Y."/>
            <person name="Lipzen A."/>
            <person name="Daum C."/>
            <person name="Hundley H."/>
            <person name="Pangilinan J."/>
            <person name="Johnson J."/>
            <person name="Barry K."/>
            <person name="LaButti K."/>
            <person name="Ng V."/>
            <person name="Ahrendt S."/>
            <person name="Min B."/>
            <person name="Choi I.G."/>
            <person name="Park H."/>
            <person name="Plett J.M."/>
            <person name="Magnuson J."/>
            <person name="Spatafora J.W."/>
            <person name="Nagy L.G."/>
            <person name="Henrissat B."/>
            <person name="Grigoriev I.V."/>
            <person name="Yang Z.L."/>
            <person name="Xu J."/>
            <person name="Martin F.M."/>
        </authorList>
    </citation>
    <scope>NUCLEOTIDE SEQUENCE</scope>
    <source>
        <strain evidence="1">KUC20120723A-06</strain>
    </source>
</reference>
<protein>
    <submittedName>
        <fullName evidence="1">Uncharacterized protein</fullName>
    </submittedName>
</protein>